<protein>
    <recommendedName>
        <fullName evidence="3">KRAB-A domain-containing 2-like</fullName>
    </recommendedName>
</protein>
<dbReference type="Proteomes" id="UP000276133">
    <property type="component" value="Unassembled WGS sequence"/>
</dbReference>
<proteinExistence type="predicted"/>
<gene>
    <name evidence="1" type="ORF">BpHYR1_012408</name>
</gene>
<dbReference type="EMBL" id="REGN01001365">
    <property type="protein sequence ID" value="RNA35191.1"/>
    <property type="molecule type" value="Genomic_DNA"/>
</dbReference>
<accession>A0A3M7SHF6</accession>
<evidence type="ECO:0008006" key="3">
    <source>
        <dbReference type="Google" id="ProtNLM"/>
    </source>
</evidence>
<dbReference type="AlphaFoldDB" id="A0A3M7SHF6"/>
<evidence type="ECO:0000313" key="2">
    <source>
        <dbReference type="Proteomes" id="UP000276133"/>
    </source>
</evidence>
<organism evidence="1 2">
    <name type="scientific">Brachionus plicatilis</name>
    <name type="common">Marine rotifer</name>
    <name type="synonym">Brachionus muelleri</name>
    <dbReference type="NCBI Taxonomy" id="10195"/>
    <lineage>
        <taxon>Eukaryota</taxon>
        <taxon>Metazoa</taxon>
        <taxon>Spiralia</taxon>
        <taxon>Gnathifera</taxon>
        <taxon>Rotifera</taxon>
        <taxon>Eurotatoria</taxon>
        <taxon>Monogononta</taxon>
        <taxon>Pseudotrocha</taxon>
        <taxon>Ploima</taxon>
        <taxon>Brachionidae</taxon>
        <taxon>Brachionus</taxon>
    </lineage>
</organism>
<dbReference type="OrthoDB" id="6773637at2759"/>
<evidence type="ECO:0000313" key="1">
    <source>
        <dbReference type="EMBL" id="RNA35191.1"/>
    </source>
</evidence>
<comment type="caution">
    <text evidence="1">The sequence shown here is derived from an EMBL/GenBank/DDBJ whole genome shotgun (WGS) entry which is preliminary data.</text>
</comment>
<name>A0A3M7SHF6_BRAPC</name>
<keyword evidence="2" id="KW-1185">Reference proteome</keyword>
<sequence length="117" mass="13536">MFLLRAQENLKKKSPLLTFVHEFPLRKNTWSPNRYKVTDHITGKTHAFDLVQTCFKPQVSSQLKNCQIELEIRTDKSIKSVRQTVNEMSIGNCTSQCITNRCGCRKTNLLCYSRCHG</sequence>
<reference evidence="1 2" key="1">
    <citation type="journal article" date="2018" name="Sci. Rep.">
        <title>Genomic signatures of local adaptation to the degree of environmental predictability in rotifers.</title>
        <authorList>
            <person name="Franch-Gras L."/>
            <person name="Hahn C."/>
            <person name="Garcia-Roger E.M."/>
            <person name="Carmona M.J."/>
            <person name="Serra M."/>
            <person name="Gomez A."/>
        </authorList>
    </citation>
    <scope>NUCLEOTIDE SEQUENCE [LARGE SCALE GENOMIC DNA]</scope>
    <source>
        <strain evidence="1">HYR1</strain>
    </source>
</reference>